<keyword evidence="8" id="KW-1185">Reference proteome</keyword>
<evidence type="ECO:0000313" key="8">
    <source>
        <dbReference type="Proteomes" id="UP000008810"/>
    </source>
</evidence>
<feature type="region of interest" description="Disordered" evidence="4">
    <location>
        <begin position="239"/>
        <end position="259"/>
    </location>
</feature>
<evidence type="ECO:0000256" key="2">
    <source>
        <dbReference type="ARBA" id="ARBA00023242"/>
    </source>
</evidence>
<dbReference type="ExpressionAtlas" id="A0A2K2DSV1">
    <property type="expression patterns" value="baseline"/>
</dbReference>
<dbReference type="KEGG" id="bdi:100843529"/>
<organism evidence="6">
    <name type="scientific">Brachypodium distachyon</name>
    <name type="common">Purple false brome</name>
    <name type="synonym">Trachynia distachya</name>
    <dbReference type="NCBI Taxonomy" id="15368"/>
    <lineage>
        <taxon>Eukaryota</taxon>
        <taxon>Viridiplantae</taxon>
        <taxon>Streptophyta</taxon>
        <taxon>Embryophyta</taxon>
        <taxon>Tracheophyta</taxon>
        <taxon>Spermatophyta</taxon>
        <taxon>Magnoliopsida</taxon>
        <taxon>Liliopsida</taxon>
        <taxon>Poales</taxon>
        <taxon>Poaceae</taxon>
        <taxon>BOP clade</taxon>
        <taxon>Pooideae</taxon>
        <taxon>Stipodae</taxon>
        <taxon>Brachypodieae</taxon>
        <taxon>Brachypodium</taxon>
    </lineage>
</organism>
<dbReference type="Pfam" id="PF08711">
    <property type="entry name" value="Med26"/>
    <property type="match status" value="1"/>
</dbReference>
<dbReference type="PROSITE" id="PS51319">
    <property type="entry name" value="TFIIS_N"/>
    <property type="match status" value="1"/>
</dbReference>
<dbReference type="EnsemblPlants" id="PNT77361">
    <property type="protein sequence ID" value="PNT77361"/>
    <property type="gene ID" value="BRADI_1g61653v3"/>
</dbReference>
<dbReference type="SUPFAM" id="SSF47676">
    <property type="entry name" value="Conserved domain common to transcription factors TFIIS, elongin A, CRSP70"/>
    <property type="match status" value="1"/>
</dbReference>
<dbReference type="Gene3D" id="1.20.930.10">
    <property type="entry name" value="Conserved domain common to transcription factors TFIIS, elongin A, CRSP70"/>
    <property type="match status" value="1"/>
</dbReference>
<dbReference type="Proteomes" id="UP000008810">
    <property type="component" value="Chromosome 1"/>
</dbReference>
<dbReference type="InterPro" id="IPR017923">
    <property type="entry name" value="TFIIS_N"/>
</dbReference>
<dbReference type="GO" id="GO:0005634">
    <property type="term" value="C:nucleus"/>
    <property type="evidence" value="ECO:0007669"/>
    <property type="project" value="UniProtKB-SubCell"/>
</dbReference>
<dbReference type="Gramene" id="PNT77361">
    <property type="protein sequence ID" value="PNT77361"/>
    <property type="gene ID" value="BRADI_1g61653v3"/>
</dbReference>
<comment type="subcellular location">
    <subcellularLocation>
        <location evidence="1 3">Nucleus</location>
    </subcellularLocation>
</comment>
<evidence type="ECO:0000256" key="3">
    <source>
        <dbReference type="PROSITE-ProRule" id="PRU00649"/>
    </source>
</evidence>
<dbReference type="SMART" id="SM00509">
    <property type="entry name" value="TFS2N"/>
    <property type="match status" value="1"/>
</dbReference>
<dbReference type="EMBL" id="CM000880">
    <property type="protein sequence ID" value="PNT77361.1"/>
    <property type="molecule type" value="Genomic_DNA"/>
</dbReference>
<accession>A0A2K2DSV1</accession>
<dbReference type="GeneID" id="100843529"/>
<dbReference type="PANTHER" id="PTHR46554:SF1">
    <property type="entry name" value="MEDIATOR OF RNA POLYMERASE II TRANSCRIPTION SUBUNIT 26B-RELATED"/>
    <property type="match status" value="1"/>
</dbReference>
<dbReference type="OrthoDB" id="44867at2759"/>
<evidence type="ECO:0000256" key="1">
    <source>
        <dbReference type="ARBA" id="ARBA00004123"/>
    </source>
</evidence>
<feature type="region of interest" description="Disordered" evidence="4">
    <location>
        <begin position="318"/>
        <end position="354"/>
    </location>
</feature>
<dbReference type="AlphaFoldDB" id="A0A2K2DSV1"/>
<evidence type="ECO:0000259" key="5">
    <source>
        <dbReference type="PROSITE" id="PS51319"/>
    </source>
</evidence>
<name>A0A2K2DSV1_BRADI</name>
<dbReference type="PANTHER" id="PTHR46554">
    <property type="entry name" value="MEDIATOR OF RNA POLYMERASE II TRANSCRIPTION SUBUNIT 26A-RELATED"/>
    <property type="match status" value="1"/>
</dbReference>
<dbReference type="RefSeq" id="XP_014752077.1">
    <property type="nucleotide sequence ID" value="XM_014896591.2"/>
</dbReference>
<evidence type="ECO:0000313" key="7">
    <source>
        <dbReference type="EnsemblPlants" id="PNT77361"/>
    </source>
</evidence>
<evidence type="ECO:0000256" key="4">
    <source>
        <dbReference type="SAM" id="MobiDB-lite"/>
    </source>
</evidence>
<reference evidence="6" key="2">
    <citation type="submission" date="2017-06" db="EMBL/GenBank/DDBJ databases">
        <title>WGS assembly of Brachypodium distachyon.</title>
        <authorList>
            <consortium name="The International Brachypodium Initiative"/>
            <person name="Lucas S."/>
            <person name="Harmon-Smith M."/>
            <person name="Lail K."/>
            <person name="Tice H."/>
            <person name="Grimwood J."/>
            <person name="Bruce D."/>
            <person name="Barry K."/>
            <person name="Shu S."/>
            <person name="Lindquist E."/>
            <person name="Wang M."/>
            <person name="Pitluck S."/>
            <person name="Vogel J.P."/>
            <person name="Garvin D.F."/>
            <person name="Mockler T.C."/>
            <person name="Schmutz J."/>
            <person name="Rokhsar D."/>
            <person name="Bevan M.W."/>
        </authorList>
    </citation>
    <scope>NUCLEOTIDE SEQUENCE</scope>
    <source>
        <strain evidence="6">Bd21</strain>
    </source>
</reference>
<feature type="domain" description="TFIIS N-terminal" evidence="5">
    <location>
        <begin position="103"/>
        <end position="175"/>
    </location>
</feature>
<reference evidence="7" key="3">
    <citation type="submission" date="2018-08" db="UniProtKB">
        <authorList>
            <consortium name="EnsemblPlants"/>
        </authorList>
    </citation>
    <scope>IDENTIFICATION</scope>
    <source>
        <strain evidence="7">cv. Bd21</strain>
    </source>
</reference>
<gene>
    <name evidence="7" type="primary">LOC100843529</name>
    <name evidence="6" type="ORF">BRADI_1g61653v3</name>
</gene>
<dbReference type="InterPro" id="IPR003617">
    <property type="entry name" value="TFIIS/CRSP70_N_sub"/>
</dbReference>
<protein>
    <recommendedName>
        <fullName evidence="5">TFIIS N-terminal domain-containing protein</fullName>
    </recommendedName>
</protein>
<proteinExistence type="predicted"/>
<dbReference type="STRING" id="15368.A0A2K2DSV1"/>
<dbReference type="InterPro" id="IPR035441">
    <property type="entry name" value="TFIIS/LEDGF_dom_sf"/>
</dbReference>
<evidence type="ECO:0000313" key="6">
    <source>
        <dbReference type="EMBL" id="PNT77361.1"/>
    </source>
</evidence>
<reference evidence="6 7" key="1">
    <citation type="journal article" date="2010" name="Nature">
        <title>Genome sequencing and analysis of the model grass Brachypodium distachyon.</title>
        <authorList>
            <consortium name="International Brachypodium Initiative"/>
        </authorList>
    </citation>
    <scope>NUCLEOTIDE SEQUENCE [LARGE SCALE GENOMIC DNA]</scope>
    <source>
        <strain evidence="6">Bd21</strain>
        <strain evidence="7">cv. Bd21</strain>
    </source>
</reference>
<sequence length="366" mass="40768">MAAPPRSLDYWRGFFNGAQASIFDAIDAAIRVAAADHPDGLRARRAAIAEHLYTVLPPSEEAVWPAPAFAGAPPLQEQHGSSDGPAVSTHRDSSGDPVVAEAVRVKAALSSNQQKSEDELLDLLRRLQLLQFTVDTVRVTEIIKAVQPLRKHASKQIRQLAGSLIEGWQATVNEWMNNEAAIIDHTPQSMDVSCLEQEEGGLPSPPMDEAALFATSFAYRELSEFFDEMDDDGNTIINGKEDEQQYPTNEDSVKEQPSMVQQYDPVQNWRLDQSAVRQSRLHELSGWQVSHQSMTEAQGKPSNAAFGLIRPSRLHSEPIGSKIKISPKQLQDISVAHSQRRPKPTMPNQRSNEEYKCWIRKTCRSK</sequence>
<keyword evidence="2 3" id="KW-0539">Nucleus</keyword>
<feature type="region of interest" description="Disordered" evidence="4">
    <location>
        <begin position="70"/>
        <end position="95"/>
    </location>
</feature>